<dbReference type="Proteomes" id="UP000556201">
    <property type="component" value="Unassembled WGS sequence"/>
</dbReference>
<comment type="caution">
    <text evidence="7">The sequence shown here is derived from an EMBL/GenBank/DDBJ whole genome shotgun (WGS) entry which is preliminary data.</text>
</comment>
<feature type="transmembrane region" description="Helical" evidence="6">
    <location>
        <begin position="24"/>
        <end position="43"/>
    </location>
</feature>
<proteinExistence type="predicted"/>
<evidence type="ECO:0000256" key="3">
    <source>
        <dbReference type="ARBA" id="ARBA00022692"/>
    </source>
</evidence>
<dbReference type="EMBL" id="JACHLJ010000002">
    <property type="protein sequence ID" value="MBB5771668.1"/>
    <property type="molecule type" value="Genomic_DNA"/>
</dbReference>
<sequence length="45" mass="4797">MIVAFMIFAVTITLVIWQPKGLQIGWSAMGGAVISTAAIKVVMTM</sequence>
<keyword evidence="3 6" id="KW-0812">Transmembrane</keyword>
<evidence type="ECO:0000256" key="6">
    <source>
        <dbReference type="SAM" id="Phobius"/>
    </source>
</evidence>
<evidence type="ECO:0000256" key="4">
    <source>
        <dbReference type="ARBA" id="ARBA00022989"/>
    </source>
</evidence>
<organism evidence="7 8">
    <name type="scientific">Brevundimonas vesicularis</name>
    <name type="common">Pseudomonas vesicularis</name>
    <dbReference type="NCBI Taxonomy" id="41276"/>
    <lineage>
        <taxon>Bacteria</taxon>
        <taxon>Pseudomonadati</taxon>
        <taxon>Pseudomonadota</taxon>
        <taxon>Alphaproteobacteria</taxon>
        <taxon>Caulobacterales</taxon>
        <taxon>Caulobacteraceae</taxon>
        <taxon>Brevundimonas</taxon>
    </lineage>
</organism>
<evidence type="ECO:0000256" key="2">
    <source>
        <dbReference type="ARBA" id="ARBA00022475"/>
    </source>
</evidence>
<dbReference type="InterPro" id="IPR000802">
    <property type="entry name" value="Arsenical_pump_ArsB"/>
</dbReference>
<keyword evidence="4 6" id="KW-1133">Transmembrane helix</keyword>
<dbReference type="GO" id="GO:0015105">
    <property type="term" value="F:arsenite transmembrane transporter activity"/>
    <property type="evidence" value="ECO:0007669"/>
    <property type="project" value="InterPro"/>
</dbReference>
<comment type="subcellular location">
    <subcellularLocation>
        <location evidence="1">Cell membrane</location>
        <topology evidence="1">Multi-pass membrane protein</topology>
    </subcellularLocation>
</comment>
<evidence type="ECO:0000256" key="5">
    <source>
        <dbReference type="ARBA" id="ARBA00023136"/>
    </source>
</evidence>
<keyword evidence="2" id="KW-1003">Cell membrane</keyword>
<evidence type="ECO:0000313" key="7">
    <source>
        <dbReference type="EMBL" id="MBB5771668.1"/>
    </source>
</evidence>
<protein>
    <submittedName>
        <fullName evidence="7">Na+/H+ antiporter NhaD/arsenite permease-like protein</fullName>
    </submittedName>
</protein>
<dbReference type="AlphaFoldDB" id="A0A7W9FU93"/>
<dbReference type="GO" id="GO:0005886">
    <property type="term" value="C:plasma membrane"/>
    <property type="evidence" value="ECO:0007669"/>
    <property type="project" value="UniProtKB-SubCell"/>
</dbReference>
<keyword evidence="5 6" id="KW-0472">Membrane</keyword>
<name>A0A7W9FU93_BREVE</name>
<gene>
    <name evidence="7" type="ORF">HNP47_001672</name>
</gene>
<evidence type="ECO:0000313" key="8">
    <source>
        <dbReference type="Proteomes" id="UP000556201"/>
    </source>
</evidence>
<accession>A0A7W9FU93</accession>
<evidence type="ECO:0000256" key="1">
    <source>
        <dbReference type="ARBA" id="ARBA00004651"/>
    </source>
</evidence>
<dbReference type="Pfam" id="PF02040">
    <property type="entry name" value="ArsB"/>
    <property type="match status" value="1"/>
</dbReference>
<reference evidence="7 8" key="1">
    <citation type="submission" date="2020-08" db="EMBL/GenBank/DDBJ databases">
        <title>Functional genomics of gut bacteria from endangered species of beetles.</title>
        <authorList>
            <person name="Carlos-Shanley C."/>
        </authorList>
    </citation>
    <scope>NUCLEOTIDE SEQUENCE [LARGE SCALE GENOMIC DNA]</scope>
    <source>
        <strain evidence="7 8">S00192</strain>
    </source>
</reference>